<accession>A0A380S6T4</accession>
<keyword evidence="1" id="KW-0812">Transmembrane</keyword>
<feature type="transmembrane region" description="Helical" evidence="1">
    <location>
        <begin position="47"/>
        <end position="63"/>
    </location>
</feature>
<feature type="transmembrane region" description="Helical" evidence="1">
    <location>
        <begin position="106"/>
        <end position="126"/>
    </location>
</feature>
<keyword evidence="1" id="KW-0472">Membrane</keyword>
<name>A0A380S6T4_FIBSU</name>
<proteinExistence type="predicted"/>
<dbReference type="AlphaFoldDB" id="A0A380S6T4"/>
<evidence type="ECO:0000313" key="2">
    <source>
        <dbReference type="EMBL" id="SUQ24865.1"/>
    </source>
</evidence>
<dbReference type="Pfam" id="PF14387">
    <property type="entry name" value="DUF4418"/>
    <property type="match status" value="1"/>
</dbReference>
<dbReference type="EMBL" id="UHJL01000003">
    <property type="protein sequence ID" value="SUQ24865.1"/>
    <property type="molecule type" value="Genomic_DNA"/>
</dbReference>
<dbReference type="RefSeq" id="WP_109573233.1">
    <property type="nucleotide sequence ID" value="NZ_UHJL01000003.1"/>
</dbReference>
<evidence type="ECO:0000313" key="3">
    <source>
        <dbReference type="Proteomes" id="UP000255423"/>
    </source>
</evidence>
<sequence>MKQGILFGATAIAFGVLVSLLSFILLPFCTGHGDMIMRCQKTSSVDGIIGIVIAIFGIAYIAIPKAQKALSAAVIAGGVFTALVPAVIVGVCAAPHMHCHSISSPVLQITGIVIALVGIANSIYLLNRSITRQETLNESNHT</sequence>
<keyword evidence="1" id="KW-1133">Transmembrane helix</keyword>
<feature type="transmembrane region" description="Helical" evidence="1">
    <location>
        <begin position="6"/>
        <end position="26"/>
    </location>
</feature>
<evidence type="ECO:0000256" key="1">
    <source>
        <dbReference type="SAM" id="Phobius"/>
    </source>
</evidence>
<feature type="transmembrane region" description="Helical" evidence="1">
    <location>
        <begin position="69"/>
        <end position="94"/>
    </location>
</feature>
<protein>
    <submittedName>
        <fullName evidence="2">Uncharacterized protein</fullName>
    </submittedName>
</protein>
<gene>
    <name evidence="2" type="ORF">SAMN05661053_2279</name>
</gene>
<dbReference type="Proteomes" id="UP000255423">
    <property type="component" value="Unassembled WGS sequence"/>
</dbReference>
<reference evidence="2 3" key="1">
    <citation type="submission" date="2017-08" db="EMBL/GenBank/DDBJ databases">
        <authorList>
            <person name="de Groot N.N."/>
        </authorList>
    </citation>
    <scope>NUCLEOTIDE SEQUENCE [LARGE SCALE GENOMIC DNA]</scope>
    <source>
        <strain evidence="2 3">HM2</strain>
    </source>
</reference>
<dbReference type="InterPro" id="IPR025531">
    <property type="entry name" value="DUF4418"/>
</dbReference>
<organism evidence="2 3">
    <name type="scientific">Fibrobacter succinogenes</name>
    <name type="common">Bacteroides succinogenes</name>
    <dbReference type="NCBI Taxonomy" id="833"/>
    <lineage>
        <taxon>Bacteria</taxon>
        <taxon>Pseudomonadati</taxon>
        <taxon>Fibrobacterota</taxon>
        <taxon>Fibrobacteria</taxon>
        <taxon>Fibrobacterales</taxon>
        <taxon>Fibrobacteraceae</taxon>
        <taxon>Fibrobacter</taxon>
    </lineage>
</organism>